<dbReference type="PANTHER" id="PTHR42747:SF3">
    <property type="entry name" value="NITRONATE MONOOXYGENASE-RELATED"/>
    <property type="match status" value="1"/>
</dbReference>
<keyword evidence="10" id="KW-0223">Dioxygenase</keyword>
<dbReference type="GO" id="GO:0051213">
    <property type="term" value="F:dioxygenase activity"/>
    <property type="evidence" value="ECO:0007669"/>
    <property type="project" value="UniProtKB-KW"/>
</dbReference>
<dbReference type="GO" id="GO:0009636">
    <property type="term" value="P:response to toxic substance"/>
    <property type="evidence" value="ECO:0007669"/>
    <property type="project" value="UniProtKB-KW"/>
</dbReference>
<dbReference type="CDD" id="cd04730">
    <property type="entry name" value="NPD_like"/>
    <property type="match status" value="1"/>
</dbReference>
<organism evidence="10 11">
    <name type="scientific">Legionella busanensis</name>
    <dbReference type="NCBI Taxonomy" id="190655"/>
    <lineage>
        <taxon>Bacteria</taxon>
        <taxon>Pseudomonadati</taxon>
        <taxon>Pseudomonadota</taxon>
        <taxon>Gammaproteobacteria</taxon>
        <taxon>Legionellales</taxon>
        <taxon>Legionellaceae</taxon>
        <taxon>Legionella</taxon>
    </lineage>
</organism>
<dbReference type="SUPFAM" id="SSF51412">
    <property type="entry name" value="Inosine monophosphate dehydrogenase (IMPDH)"/>
    <property type="match status" value="1"/>
</dbReference>
<comment type="catalytic activity">
    <reaction evidence="9">
        <text>3 propionate 3-nitronate + 3 O2 + H2O = 3 3-oxopropanoate + 2 nitrate + nitrite + H2O2 + 3 H(+)</text>
        <dbReference type="Rhea" id="RHEA:57332"/>
        <dbReference type="ChEBI" id="CHEBI:15377"/>
        <dbReference type="ChEBI" id="CHEBI:15378"/>
        <dbReference type="ChEBI" id="CHEBI:15379"/>
        <dbReference type="ChEBI" id="CHEBI:16240"/>
        <dbReference type="ChEBI" id="CHEBI:16301"/>
        <dbReference type="ChEBI" id="CHEBI:17632"/>
        <dbReference type="ChEBI" id="CHEBI:33190"/>
        <dbReference type="ChEBI" id="CHEBI:136067"/>
    </reaction>
</comment>
<comment type="similarity">
    <text evidence="2">Belongs to the nitronate monooxygenase family. NMO class I subfamily.</text>
</comment>
<accession>A0A378JJL7</accession>
<reference evidence="10 11" key="1">
    <citation type="submission" date="2018-06" db="EMBL/GenBank/DDBJ databases">
        <authorList>
            <consortium name="Pathogen Informatics"/>
            <person name="Doyle S."/>
        </authorList>
    </citation>
    <scope>NUCLEOTIDE SEQUENCE [LARGE SCALE GENOMIC DNA]</scope>
    <source>
        <strain evidence="10 11">NCTC13316</strain>
    </source>
</reference>
<dbReference type="InterPro" id="IPR013785">
    <property type="entry name" value="Aldolase_TIM"/>
</dbReference>
<gene>
    <name evidence="10" type="ORF">NCTC13316_00976</name>
</gene>
<dbReference type="Proteomes" id="UP000254794">
    <property type="component" value="Unassembled WGS sequence"/>
</dbReference>
<evidence type="ECO:0000256" key="7">
    <source>
        <dbReference type="ARBA" id="ARBA00023033"/>
    </source>
</evidence>
<dbReference type="Pfam" id="PF03060">
    <property type="entry name" value="NMO"/>
    <property type="match status" value="1"/>
</dbReference>
<comment type="cofactor">
    <cofactor evidence="1">
        <name>FMN</name>
        <dbReference type="ChEBI" id="CHEBI:58210"/>
    </cofactor>
</comment>
<keyword evidence="7" id="KW-0503">Monooxygenase</keyword>
<proteinExistence type="inferred from homology"/>
<evidence type="ECO:0000313" key="10">
    <source>
        <dbReference type="EMBL" id="STX50888.1"/>
    </source>
</evidence>
<dbReference type="AlphaFoldDB" id="A0A378JJL7"/>
<evidence type="ECO:0000256" key="9">
    <source>
        <dbReference type="ARBA" id="ARBA00049401"/>
    </source>
</evidence>
<keyword evidence="4" id="KW-0285">Flavoprotein</keyword>
<dbReference type="RefSeq" id="WP_115330563.1">
    <property type="nucleotide sequence ID" value="NZ_CAAAHP010000007.1"/>
</dbReference>
<name>A0A378JJL7_9GAMM</name>
<dbReference type="Gene3D" id="3.20.20.70">
    <property type="entry name" value="Aldolase class I"/>
    <property type="match status" value="1"/>
</dbReference>
<keyword evidence="3" id="KW-0216">Detoxification</keyword>
<evidence type="ECO:0000256" key="4">
    <source>
        <dbReference type="ARBA" id="ARBA00022630"/>
    </source>
</evidence>
<keyword evidence="6 10" id="KW-0560">Oxidoreductase</keyword>
<dbReference type="GO" id="GO:0018580">
    <property type="term" value="F:nitronate monooxygenase activity"/>
    <property type="evidence" value="ECO:0007669"/>
    <property type="project" value="InterPro"/>
</dbReference>
<evidence type="ECO:0000313" key="11">
    <source>
        <dbReference type="Proteomes" id="UP000254794"/>
    </source>
</evidence>
<dbReference type="EMBL" id="UGOD01000001">
    <property type="protein sequence ID" value="STX50888.1"/>
    <property type="molecule type" value="Genomic_DNA"/>
</dbReference>
<keyword evidence="11" id="KW-1185">Reference proteome</keyword>
<evidence type="ECO:0000256" key="8">
    <source>
        <dbReference type="ARBA" id="ARBA00031155"/>
    </source>
</evidence>
<evidence type="ECO:0000256" key="3">
    <source>
        <dbReference type="ARBA" id="ARBA00022575"/>
    </source>
</evidence>
<dbReference type="InterPro" id="IPR004136">
    <property type="entry name" value="NMO"/>
</dbReference>
<dbReference type="OrthoDB" id="9778912at2"/>
<evidence type="ECO:0000256" key="2">
    <source>
        <dbReference type="ARBA" id="ARBA00009881"/>
    </source>
</evidence>
<evidence type="ECO:0000256" key="1">
    <source>
        <dbReference type="ARBA" id="ARBA00001917"/>
    </source>
</evidence>
<evidence type="ECO:0000256" key="6">
    <source>
        <dbReference type="ARBA" id="ARBA00023002"/>
    </source>
</evidence>
<keyword evidence="5" id="KW-0288">FMN</keyword>
<evidence type="ECO:0000256" key="5">
    <source>
        <dbReference type="ARBA" id="ARBA00022643"/>
    </source>
</evidence>
<dbReference type="PANTHER" id="PTHR42747">
    <property type="entry name" value="NITRONATE MONOOXYGENASE-RELATED"/>
    <property type="match status" value="1"/>
</dbReference>
<sequence length="345" mass="38506">MKKSNLFASIPYPIIQAPMAGGIVSPELTAMVSNAGMLGSIASGYLNLEDCEKLILAVKSLTSRPYIVNIFIEEPRCKEQLLPKPKTILMLEKKAGLAPKKTFIIPKTIHQESFVQLFIKHKVPIVSTTFGIFDADIIKYIKMHGIKLLVNCCSLDEAQYAAAQGADALILQGTEAGGHQGSFLINKPNEITTLELLKQVKNLTLNLPIIAAGGINLKNIKFYWKEGALVQLGTLFMLSNLSLLSRECIQYILANQPLIKTKLTDAITGKWVRSIENLLVNSLMKADYPFPIQHYATTYLRSMCKKKSLFDFAGLWLGKHDKYQFLLTEDLIYLLKSAYEDYLKG</sequence>
<protein>
    <recommendedName>
        <fullName evidence="8">Propionate 3-nitronate monooxygenase</fullName>
    </recommendedName>
</protein>